<dbReference type="PANTHER" id="PTHR46825">
    <property type="entry name" value="D-ALANYL-D-ALANINE-CARBOXYPEPTIDASE/ENDOPEPTIDASE AMPH"/>
    <property type="match status" value="1"/>
</dbReference>
<gene>
    <name evidence="2" type="ORF">ACFQ3Q_10690</name>
</gene>
<keyword evidence="2" id="KW-0378">Hydrolase</keyword>
<reference evidence="3" key="1">
    <citation type="journal article" date="2019" name="Int. J. Syst. Evol. Microbiol.">
        <title>The Global Catalogue of Microorganisms (GCM) 10K type strain sequencing project: providing services to taxonomists for standard genome sequencing and annotation.</title>
        <authorList>
            <consortium name="The Broad Institute Genomics Platform"/>
            <consortium name="The Broad Institute Genome Sequencing Center for Infectious Disease"/>
            <person name="Wu L."/>
            <person name="Ma J."/>
        </authorList>
    </citation>
    <scope>NUCLEOTIDE SEQUENCE [LARGE SCALE GENOMIC DNA]</scope>
    <source>
        <strain evidence="3">CCUG 64793</strain>
    </source>
</reference>
<organism evidence="2 3">
    <name type="scientific">Salegentibacter chungangensis</name>
    <dbReference type="NCBI Taxonomy" id="1335724"/>
    <lineage>
        <taxon>Bacteria</taxon>
        <taxon>Pseudomonadati</taxon>
        <taxon>Bacteroidota</taxon>
        <taxon>Flavobacteriia</taxon>
        <taxon>Flavobacteriales</taxon>
        <taxon>Flavobacteriaceae</taxon>
        <taxon>Salegentibacter</taxon>
    </lineage>
</organism>
<dbReference type="PANTHER" id="PTHR46825:SF12">
    <property type="entry name" value="PENICILLIN-BINDING PROTEIN 4"/>
    <property type="match status" value="1"/>
</dbReference>
<evidence type="ECO:0000313" key="2">
    <source>
        <dbReference type="EMBL" id="MFD1096216.1"/>
    </source>
</evidence>
<name>A0ABW3NV51_9FLAO</name>
<dbReference type="InterPro" id="IPR050491">
    <property type="entry name" value="AmpC-like"/>
</dbReference>
<dbReference type="Pfam" id="PF00144">
    <property type="entry name" value="Beta-lactamase"/>
    <property type="match status" value="1"/>
</dbReference>
<feature type="domain" description="Beta-lactamase-related" evidence="1">
    <location>
        <begin position="4"/>
        <end position="317"/>
    </location>
</feature>
<dbReference type="EC" id="3.-.-.-" evidence="2"/>
<dbReference type="InterPro" id="IPR001466">
    <property type="entry name" value="Beta-lactam-related"/>
</dbReference>
<dbReference type="SUPFAM" id="SSF56601">
    <property type="entry name" value="beta-lactamase/transpeptidase-like"/>
    <property type="match status" value="1"/>
</dbReference>
<protein>
    <submittedName>
        <fullName evidence="2">Serine hydrolase domain-containing protein</fullName>
        <ecNumber evidence="2">3.-.-.-</ecNumber>
    </submittedName>
</protein>
<accession>A0ABW3NV51</accession>
<dbReference type="GO" id="GO:0016787">
    <property type="term" value="F:hydrolase activity"/>
    <property type="evidence" value="ECO:0007669"/>
    <property type="project" value="UniProtKB-KW"/>
</dbReference>
<dbReference type="Gene3D" id="3.40.710.10">
    <property type="entry name" value="DD-peptidase/beta-lactamase superfamily"/>
    <property type="match status" value="1"/>
</dbReference>
<evidence type="ECO:0000313" key="3">
    <source>
        <dbReference type="Proteomes" id="UP001597131"/>
    </source>
</evidence>
<keyword evidence="3" id="KW-1185">Reference proteome</keyword>
<dbReference type="EMBL" id="JBHTLI010000001">
    <property type="protein sequence ID" value="MFD1096216.1"/>
    <property type="molecule type" value="Genomic_DNA"/>
</dbReference>
<sequence>MEFYNVPGISIAKVSKNKLEWSKAYGTANTRTGKKVDTSTLFQAGSISKPVTALGALKLVENNKLDLDEDVNKYLKSWKIPENKYTSKEKVSLRMLLTHTAGTNVSGFPGYKRRDSLPTTAMILNGKGDTPKLIVDTLPGSNWSYSGGGYTVIQQLIEDVSGLPFEEYMQKEILAPLGMENSSFEQPLPEKTENFSAAYDLQGKIIDSLYHNYPEKAAAGLWTTPTDLAKYCMEIQKILSGKKYGVISKSMAGQMLTKHQFSWGLGPRLQGEKDSLIFAHGGKNAGFTNNLLAFANKGEALIIMTNGDNGIRLFQEIQRSVSEVYNWNLDKPRIVRATELKPEFLSKLEGTYKYSGQTPDEYLVKVVYTDGKLNVYDLQDNDSLVLTPLNTNNYVDVLKGDEIVFSNPEKATISFKWNNSQDFFRIEKAKSK</sequence>
<dbReference type="Proteomes" id="UP001597131">
    <property type="component" value="Unassembled WGS sequence"/>
</dbReference>
<dbReference type="RefSeq" id="WP_380745548.1">
    <property type="nucleotide sequence ID" value="NZ_JBHTLI010000001.1"/>
</dbReference>
<comment type="caution">
    <text evidence="2">The sequence shown here is derived from an EMBL/GenBank/DDBJ whole genome shotgun (WGS) entry which is preliminary data.</text>
</comment>
<evidence type="ECO:0000259" key="1">
    <source>
        <dbReference type="Pfam" id="PF00144"/>
    </source>
</evidence>
<proteinExistence type="predicted"/>
<dbReference type="InterPro" id="IPR012338">
    <property type="entry name" value="Beta-lactam/transpept-like"/>
</dbReference>